<comment type="caution">
    <text evidence="2">The sequence shown here is derived from an EMBL/GenBank/DDBJ whole genome shotgun (WGS) entry which is preliminary data.</text>
</comment>
<evidence type="ECO:0000256" key="1">
    <source>
        <dbReference type="SAM" id="MobiDB-lite"/>
    </source>
</evidence>
<reference evidence="2 3" key="1">
    <citation type="submission" date="2013-07" db="EMBL/GenBank/DDBJ databases">
        <title>Comparative Genomic and Metabolomic Analysis of Twelve Strains of Pseudoalteromonas luteoviolacea.</title>
        <authorList>
            <person name="Vynne N.G."/>
            <person name="Mansson M."/>
            <person name="Gram L."/>
        </authorList>
    </citation>
    <scope>NUCLEOTIDE SEQUENCE [LARGE SCALE GENOMIC DNA]</scope>
    <source>
        <strain evidence="2 3">NCIMB 1942</strain>
    </source>
</reference>
<dbReference type="OrthoDB" id="6290244at2"/>
<evidence type="ECO:0000313" key="2">
    <source>
        <dbReference type="EMBL" id="KZN58788.1"/>
    </source>
</evidence>
<dbReference type="Proteomes" id="UP000076587">
    <property type="component" value="Unassembled WGS sequence"/>
</dbReference>
<dbReference type="RefSeq" id="WP_063375233.1">
    <property type="nucleotide sequence ID" value="NZ_AUXT01000002.1"/>
</dbReference>
<proteinExistence type="predicted"/>
<evidence type="ECO:0000313" key="3">
    <source>
        <dbReference type="Proteomes" id="UP000076587"/>
    </source>
</evidence>
<accession>A0A161YEZ4</accession>
<protein>
    <submittedName>
        <fullName evidence="2">Uncharacterized protein</fullName>
    </submittedName>
</protein>
<feature type="region of interest" description="Disordered" evidence="1">
    <location>
        <begin position="1"/>
        <end position="45"/>
    </location>
</feature>
<dbReference type="EMBL" id="AUXT01000002">
    <property type="protein sequence ID" value="KZN58788.1"/>
    <property type="molecule type" value="Genomic_DNA"/>
</dbReference>
<name>A0A161YEZ4_9GAMM</name>
<dbReference type="AlphaFoldDB" id="A0A161YEZ4"/>
<dbReference type="PATRIC" id="fig|1365253.3.peg.105"/>
<feature type="compositionally biased region" description="Low complexity" evidence="1">
    <location>
        <begin position="9"/>
        <end position="19"/>
    </location>
</feature>
<organism evidence="2 3">
    <name type="scientific">Pseudoalteromonas luteoviolacea NCIMB 1942</name>
    <dbReference type="NCBI Taxonomy" id="1365253"/>
    <lineage>
        <taxon>Bacteria</taxon>
        <taxon>Pseudomonadati</taxon>
        <taxon>Pseudomonadota</taxon>
        <taxon>Gammaproteobacteria</taxon>
        <taxon>Alteromonadales</taxon>
        <taxon>Pseudoalteromonadaceae</taxon>
        <taxon>Pseudoalteromonas</taxon>
    </lineage>
</organism>
<sequence>MTINFNIHSASTTNTSTSTPIQPLAAPVKTESEPNQAKVTKEKQVSDEPVSIAAFSGDAPSSSPYNALLNPEGFDFENMSINEFKGIVDAIRTLESDIARSSGYTGSLRDTFWSDVMGVKGSLDGVNFEEKGFKPDEKINIIDFFVDHVEGAAQMEKENYRSFHGMLGNAQKKQQTVAKITSESFLQEYQEKVINFLKSQETKLVDTQT</sequence>
<gene>
    <name evidence="2" type="ORF">N482_04165</name>
</gene>